<comment type="caution">
    <text evidence="1">The sequence shown here is derived from an EMBL/GenBank/DDBJ whole genome shotgun (WGS) entry which is preliminary data.</text>
</comment>
<protein>
    <submittedName>
        <fullName evidence="1">Uncharacterized protein</fullName>
    </submittedName>
</protein>
<dbReference type="Proteomes" id="UP001163046">
    <property type="component" value="Unassembled WGS sequence"/>
</dbReference>
<proteinExistence type="predicted"/>
<gene>
    <name evidence="1" type="ORF">OS493_031711</name>
</gene>
<organism evidence="1 2">
    <name type="scientific">Desmophyllum pertusum</name>
    <dbReference type="NCBI Taxonomy" id="174260"/>
    <lineage>
        <taxon>Eukaryota</taxon>
        <taxon>Metazoa</taxon>
        <taxon>Cnidaria</taxon>
        <taxon>Anthozoa</taxon>
        <taxon>Hexacorallia</taxon>
        <taxon>Scleractinia</taxon>
        <taxon>Caryophylliina</taxon>
        <taxon>Caryophylliidae</taxon>
        <taxon>Desmophyllum</taxon>
    </lineage>
</organism>
<keyword evidence="2" id="KW-1185">Reference proteome</keyword>
<dbReference type="OrthoDB" id="10048172at2759"/>
<evidence type="ECO:0000313" key="1">
    <source>
        <dbReference type="EMBL" id="KAJ7382935.1"/>
    </source>
</evidence>
<dbReference type="Gene3D" id="3.30.450.20">
    <property type="entry name" value="PAS domain"/>
    <property type="match status" value="1"/>
</dbReference>
<sequence length="129" mass="13822">MEGTGLSSAQHGMAYTASTITKVNYISFTRAKAPHSKLSFLLRYHTAISNRGLVALTTPYMDAGGAGVVITAAHTLYYGKADHVHRANDQVMGVMGADFSLSYFHSEKDMQASCMPGTTSDEASYCTSL</sequence>
<dbReference type="EMBL" id="MU825910">
    <property type="protein sequence ID" value="KAJ7382935.1"/>
    <property type="molecule type" value="Genomic_DNA"/>
</dbReference>
<name>A0A9X0D128_9CNID</name>
<reference evidence="1" key="1">
    <citation type="submission" date="2023-01" db="EMBL/GenBank/DDBJ databases">
        <title>Genome assembly of the deep-sea coral Lophelia pertusa.</title>
        <authorList>
            <person name="Herrera S."/>
            <person name="Cordes E."/>
        </authorList>
    </citation>
    <scope>NUCLEOTIDE SEQUENCE</scope>
    <source>
        <strain evidence="1">USNM1676648</strain>
        <tissue evidence="1">Polyp</tissue>
    </source>
</reference>
<accession>A0A9X0D128</accession>
<evidence type="ECO:0000313" key="2">
    <source>
        <dbReference type="Proteomes" id="UP001163046"/>
    </source>
</evidence>
<dbReference type="AlphaFoldDB" id="A0A9X0D128"/>